<accession>A0ABD3SLP5</accession>
<name>A0ABD3SLP5_9LAMI</name>
<dbReference type="EMBL" id="JBJXBP010000006">
    <property type="protein sequence ID" value="KAL3825499.1"/>
    <property type="molecule type" value="Genomic_DNA"/>
</dbReference>
<organism evidence="1 2">
    <name type="scientific">Penstemon smallii</name>
    <dbReference type="NCBI Taxonomy" id="265156"/>
    <lineage>
        <taxon>Eukaryota</taxon>
        <taxon>Viridiplantae</taxon>
        <taxon>Streptophyta</taxon>
        <taxon>Embryophyta</taxon>
        <taxon>Tracheophyta</taxon>
        <taxon>Spermatophyta</taxon>
        <taxon>Magnoliopsida</taxon>
        <taxon>eudicotyledons</taxon>
        <taxon>Gunneridae</taxon>
        <taxon>Pentapetalae</taxon>
        <taxon>asterids</taxon>
        <taxon>lamiids</taxon>
        <taxon>Lamiales</taxon>
        <taxon>Plantaginaceae</taxon>
        <taxon>Cheloneae</taxon>
        <taxon>Penstemon</taxon>
    </lineage>
</organism>
<reference evidence="1 2" key="1">
    <citation type="submission" date="2024-12" db="EMBL/GenBank/DDBJ databases">
        <title>The unique morphological basis and parallel evolutionary history of personate flowers in Penstemon.</title>
        <authorList>
            <person name="Depatie T.H."/>
            <person name="Wessinger C.A."/>
        </authorList>
    </citation>
    <scope>NUCLEOTIDE SEQUENCE [LARGE SCALE GENOMIC DNA]</scope>
    <source>
        <strain evidence="1">WTNN_2</strain>
        <tissue evidence="1">Leaf</tissue>
    </source>
</reference>
<dbReference type="AlphaFoldDB" id="A0ABD3SLP5"/>
<proteinExistence type="predicted"/>
<sequence length="85" mass="9828">MVHRSRAWITLPRLYLRPFVRAYRREVGARCEHITAAHALASCFIWPCRRGSYVIVLSIERKAFISATCLFSISPLRNRSSFSSL</sequence>
<comment type="caution">
    <text evidence="1">The sequence shown here is derived from an EMBL/GenBank/DDBJ whole genome shotgun (WGS) entry which is preliminary data.</text>
</comment>
<keyword evidence="2" id="KW-1185">Reference proteome</keyword>
<evidence type="ECO:0000313" key="1">
    <source>
        <dbReference type="EMBL" id="KAL3825499.1"/>
    </source>
</evidence>
<dbReference type="Proteomes" id="UP001634393">
    <property type="component" value="Unassembled WGS sequence"/>
</dbReference>
<gene>
    <name evidence="1" type="ORF">ACJIZ3_021528</name>
</gene>
<protein>
    <submittedName>
        <fullName evidence="1">Uncharacterized protein</fullName>
    </submittedName>
</protein>
<evidence type="ECO:0000313" key="2">
    <source>
        <dbReference type="Proteomes" id="UP001634393"/>
    </source>
</evidence>